<organism evidence="1 2">
    <name type="scientific">Thelephora ganbajun</name>
    <name type="common">Ganba fungus</name>
    <dbReference type="NCBI Taxonomy" id="370292"/>
    <lineage>
        <taxon>Eukaryota</taxon>
        <taxon>Fungi</taxon>
        <taxon>Dikarya</taxon>
        <taxon>Basidiomycota</taxon>
        <taxon>Agaricomycotina</taxon>
        <taxon>Agaricomycetes</taxon>
        <taxon>Thelephorales</taxon>
        <taxon>Thelephoraceae</taxon>
        <taxon>Thelephora</taxon>
    </lineage>
</organism>
<evidence type="ECO:0000313" key="2">
    <source>
        <dbReference type="Proteomes" id="UP000886501"/>
    </source>
</evidence>
<reference evidence="1" key="2">
    <citation type="journal article" date="2020" name="Nat. Commun.">
        <title>Large-scale genome sequencing of mycorrhizal fungi provides insights into the early evolution of symbiotic traits.</title>
        <authorList>
            <person name="Miyauchi S."/>
            <person name="Kiss E."/>
            <person name="Kuo A."/>
            <person name="Drula E."/>
            <person name="Kohler A."/>
            <person name="Sanchez-Garcia M."/>
            <person name="Morin E."/>
            <person name="Andreopoulos B."/>
            <person name="Barry K.W."/>
            <person name="Bonito G."/>
            <person name="Buee M."/>
            <person name="Carver A."/>
            <person name="Chen C."/>
            <person name="Cichocki N."/>
            <person name="Clum A."/>
            <person name="Culley D."/>
            <person name="Crous P.W."/>
            <person name="Fauchery L."/>
            <person name="Girlanda M."/>
            <person name="Hayes R.D."/>
            <person name="Keri Z."/>
            <person name="LaButti K."/>
            <person name="Lipzen A."/>
            <person name="Lombard V."/>
            <person name="Magnuson J."/>
            <person name="Maillard F."/>
            <person name="Murat C."/>
            <person name="Nolan M."/>
            <person name="Ohm R.A."/>
            <person name="Pangilinan J."/>
            <person name="Pereira M.F."/>
            <person name="Perotto S."/>
            <person name="Peter M."/>
            <person name="Pfister S."/>
            <person name="Riley R."/>
            <person name="Sitrit Y."/>
            <person name="Stielow J.B."/>
            <person name="Szollosi G."/>
            <person name="Zifcakova L."/>
            <person name="Stursova M."/>
            <person name="Spatafora J.W."/>
            <person name="Tedersoo L."/>
            <person name="Vaario L.M."/>
            <person name="Yamada A."/>
            <person name="Yan M."/>
            <person name="Wang P."/>
            <person name="Xu J."/>
            <person name="Bruns T."/>
            <person name="Baldrian P."/>
            <person name="Vilgalys R."/>
            <person name="Dunand C."/>
            <person name="Henrissat B."/>
            <person name="Grigoriev I.V."/>
            <person name="Hibbett D."/>
            <person name="Nagy L.G."/>
            <person name="Martin F.M."/>
        </authorList>
    </citation>
    <scope>NUCLEOTIDE SEQUENCE</scope>
    <source>
        <strain evidence="1">P2</strain>
    </source>
</reference>
<sequence>MKNNGTYWAPGPATPSLPNEIIGLIVDELRDNTPALRACSTVSDLFYHFCKRHLYRNINLDTPDKVDGFVLASEGADLRVLRYTHALSLGVAGMASWRYADKLVVALGVFAKKASIKHLSLKEMKFALVSRSNVAGLIETTGVLSRTVSELKLSDCLFIRREDIESLLRSFPLCKSFRLRRCSWQSTQLAPMFSSLPTHTISLDELEIITRRTLSMYDLSAIVEQDWLDTAGLKSLTYSVVEHSMAVKMFNAVQDCHLENLKISCRFKESYTFGILFSIRNLFDC</sequence>
<protein>
    <submittedName>
        <fullName evidence="1">Uncharacterized protein</fullName>
    </submittedName>
</protein>
<reference evidence="1" key="1">
    <citation type="submission" date="2019-10" db="EMBL/GenBank/DDBJ databases">
        <authorList>
            <consortium name="DOE Joint Genome Institute"/>
            <person name="Kuo A."/>
            <person name="Miyauchi S."/>
            <person name="Kiss E."/>
            <person name="Drula E."/>
            <person name="Kohler A."/>
            <person name="Sanchez-Garcia M."/>
            <person name="Andreopoulos B."/>
            <person name="Barry K.W."/>
            <person name="Bonito G."/>
            <person name="Buee M."/>
            <person name="Carver A."/>
            <person name="Chen C."/>
            <person name="Cichocki N."/>
            <person name="Clum A."/>
            <person name="Culley D."/>
            <person name="Crous P.W."/>
            <person name="Fauchery L."/>
            <person name="Girlanda M."/>
            <person name="Hayes R."/>
            <person name="Keri Z."/>
            <person name="Labutti K."/>
            <person name="Lipzen A."/>
            <person name="Lombard V."/>
            <person name="Magnuson J."/>
            <person name="Maillard F."/>
            <person name="Morin E."/>
            <person name="Murat C."/>
            <person name="Nolan M."/>
            <person name="Ohm R."/>
            <person name="Pangilinan J."/>
            <person name="Pereira M."/>
            <person name="Perotto S."/>
            <person name="Peter M."/>
            <person name="Riley R."/>
            <person name="Sitrit Y."/>
            <person name="Stielow B."/>
            <person name="Szollosi G."/>
            <person name="Zifcakova L."/>
            <person name="Stursova M."/>
            <person name="Spatafora J.W."/>
            <person name="Tedersoo L."/>
            <person name="Vaario L.-M."/>
            <person name="Yamada A."/>
            <person name="Yan M."/>
            <person name="Wang P."/>
            <person name="Xu J."/>
            <person name="Bruns T."/>
            <person name="Baldrian P."/>
            <person name="Vilgalys R."/>
            <person name="Henrissat B."/>
            <person name="Grigoriev I.V."/>
            <person name="Hibbett D."/>
            <person name="Nagy L.G."/>
            <person name="Martin F.M."/>
        </authorList>
    </citation>
    <scope>NUCLEOTIDE SEQUENCE</scope>
    <source>
        <strain evidence="1">P2</strain>
    </source>
</reference>
<accession>A0ACB6ZI14</accession>
<keyword evidence="2" id="KW-1185">Reference proteome</keyword>
<gene>
    <name evidence="1" type="ORF">BDM02DRAFT_3113992</name>
</gene>
<evidence type="ECO:0000313" key="1">
    <source>
        <dbReference type="EMBL" id="KAF9649242.1"/>
    </source>
</evidence>
<dbReference type="EMBL" id="MU118000">
    <property type="protein sequence ID" value="KAF9649242.1"/>
    <property type="molecule type" value="Genomic_DNA"/>
</dbReference>
<proteinExistence type="predicted"/>
<comment type="caution">
    <text evidence="1">The sequence shown here is derived from an EMBL/GenBank/DDBJ whole genome shotgun (WGS) entry which is preliminary data.</text>
</comment>
<name>A0ACB6ZI14_THEGA</name>
<dbReference type="Proteomes" id="UP000886501">
    <property type="component" value="Unassembled WGS sequence"/>
</dbReference>